<dbReference type="PANTHER" id="PTHR37984">
    <property type="entry name" value="PROTEIN CBG26694"/>
    <property type="match status" value="1"/>
</dbReference>
<name>A0A7E5WM14_TRINI</name>
<feature type="domain" description="Integrase catalytic" evidence="1">
    <location>
        <begin position="15"/>
        <end position="168"/>
    </location>
</feature>
<dbReference type="InterPro" id="IPR036397">
    <property type="entry name" value="RNaseH_sf"/>
</dbReference>
<dbReference type="SUPFAM" id="SSF53098">
    <property type="entry name" value="Ribonuclease H-like"/>
    <property type="match status" value="1"/>
</dbReference>
<dbReference type="GO" id="GO:0015074">
    <property type="term" value="P:DNA integration"/>
    <property type="evidence" value="ECO:0007669"/>
    <property type="project" value="InterPro"/>
</dbReference>
<dbReference type="InterPro" id="IPR012337">
    <property type="entry name" value="RNaseH-like_sf"/>
</dbReference>
<accession>A0A7E5WM14</accession>
<dbReference type="Pfam" id="PF00665">
    <property type="entry name" value="rve"/>
    <property type="match status" value="1"/>
</dbReference>
<keyword evidence="2" id="KW-1185">Reference proteome</keyword>
<dbReference type="FunFam" id="3.30.420.10:FF:000063">
    <property type="entry name" value="Retrovirus-related Pol polyprotein from transposon 297-like Protein"/>
    <property type="match status" value="1"/>
</dbReference>
<dbReference type="InParanoid" id="A0A7E5WM14"/>
<reference evidence="3" key="1">
    <citation type="submission" date="2025-08" db="UniProtKB">
        <authorList>
            <consortium name="RefSeq"/>
        </authorList>
    </citation>
    <scope>IDENTIFICATION</scope>
</reference>
<evidence type="ECO:0000259" key="1">
    <source>
        <dbReference type="PROSITE" id="PS50994"/>
    </source>
</evidence>
<evidence type="ECO:0000313" key="2">
    <source>
        <dbReference type="Proteomes" id="UP000322000"/>
    </source>
</evidence>
<evidence type="ECO:0000313" key="3">
    <source>
        <dbReference type="RefSeq" id="XP_026741387.1"/>
    </source>
</evidence>
<dbReference type="InterPro" id="IPR001584">
    <property type="entry name" value="Integrase_cat-core"/>
</dbReference>
<dbReference type="PANTHER" id="PTHR37984:SF11">
    <property type="entry name" value="INTEGRASE CATALYTIC DOMAIN-CONTAINING PROTEIN"/>
    <property type="match status" value="1"/>
</dbReference>
<dbReference type="Proteomes" id="UP000322000">
    <property type="component" value="Chromosome 19"/>
</dbReference>
<protein>
    <submittedName>
        <fullName evidence="3">Uncharacterized protein K02A2.6-like</fullName>
    </submittedName>
</protein>
<dbReference type="GO" id="GO:0003676">
    <property type="term" value="F:nucleic acid binding"/>
    <property type="evidence" value="ECO:0007669"/>
    <property type="project" value="InterPro"/>
</dbReference>
<dbReference type="InterPro" id="IPR050951">
    <property type="entry name" value="Retrovirus_Pol_polyprotein"/>
</dbReference>
<dbReference type="Gene3D" id="3.30.420.10">
    <property type="entry name" value="Ribonuclease H-like superfamily/Ribonuclease H"/>
    <property type="match status" value="1"/>
</dbReference>
<sequence length="291" mass="34001">MGLPSHPVPMKRRDLPSAPWVDVAVDLLGPLPNNDYLLVLIDYYSRYKEIKFTKTITSLQILKLLKEIFSRLGYPSSITADNGRQFVSDEFKEYCRQCNIKLFNTIPYWPQQNGEVERQNRDILKRLKISYMQKEDLKESVWEYLMMYNSTPHTVTGKTPSELFFCRQNRDKIPSIIDNKIDDSEVRDKDKIEKEKGKEYGDRKRHAEHSTLLEGDKVYIKDIGKGNKLTTTYKPTPHVVEHSDGGDVIVRNEETGQKLRRNVIHLKRVEGEWKVHSDDQSIAKQDQNEND</sequence>
<dbReference type="OrthoDB" id="10068564at2759"/>
<dbReference type="RefSeq" id="XP_026741387.1">
    <property type="nucleotide sequence ID" value="XM_026885586.1"/>
</dbReference>
<dbReference type="GeneID" id="113503556"/>
<organism evidence="2 3">
    <name type="scientific">Trichoplusia ni</name>
    <name type="common">Cabbage looper</name>
    <dbReference type="NCBI Taxonomy" id="7111"/>
    <lineage>
        <taxon>Eukaryota</taxon>
        <taxon>Metazoa</taxon>
        <taxon>Ecdysozoa</taxon>
        <taxon>Arthropoda</taxon>
        <taxon>Hexapoda</taxon>
        <taxon>Insecta</taxon>
        <taxon>Pterygota</taxon>
        <taxon>Neoptera</taxon>
        <taxon>Endopterygota</taxon>
        <taxon>Lepidoptera</taxon>
        <taxon>Glossata</taxon>
        <taxon>Ditrysia</taxon>
        <taxon>Noctuoidea</taxon>
        <taxon>Noctuidae</taxon>
        <taxon>Plusiinae</taxon>
        <taxon>Trichoplusia</taxon>
    </lineage>
</organism>
<dbReference type="PROSITE" id="PS50994">
    <property type="entry name" value="INTEGRASE"/>
    <property type="match status" value="1"/>
</dbReference>
<gene>
    <name evidence="3" type="primary">LOC113503556</name>
</gene>
<proteinExistence type="predicted"/>
<dbReference type="AlphaFoldDB" id="A0A7E5WM14"/>
<dbReference type="KEGG" id="tnl:113503556"/>